<dbReference type="AlphaFoldDB" id="A0A830FQM7"/>
<name>A0A830FQM7_HALAR</name>
<dbReference type="Proteomes" id="UP001248536">
    <property type="component" value="Unassembled WGS sequence"/>
</dbReference>
<evidence type="ECO:0000313" key="3">
    <source>
        <dbReference type="EMBL" id="MDS0252941.1"/>
    </source>
</evidence>
<keyword evidence="1" id="KW-1133">Transmembrane helix</keyword>
<accession>A0A830FQM7</accession>
<keyword evidence="5" id="KW-1185">Reference proteome</keyword>
<feature type="transmembrane region" description="Helical" evidence="1">
    <location>
        <begin position="14"/>
        <end position="33"/>
    </location>
</feature>
<dbReference type="RefSeq" id="WP_005535128.1">
    <property type="nucleotide sequence ID" value="NZ_BAABDY010000003.1"/>
</dbReference>
<gene>
    <name evidence="2" type="ORF">GCM10009006_07290</name>
    <name evidence="3" type="ORF">NC662_04320</name>
</gene>
<keyword evidence="1" id="KW-0472">Membrane</keyword>
<feature type="transmembrane region" description="Helical" evidence="1">
    <location>
        <begin position="147"/>
        <end position="170"/>
    </location>
</feature>
<dbReference type="EMBL" id="BMON01000001">
    <property type="protein sequence ID" value="GGM28284.1"/>
    <property type="molecule type" value="Genomic_DNA"/>
</dbReference>
<feature type="transmembrane region" description="Helical" evidence="1">
    <location>
        <begin position="106"/>
        <end position="127"/>
    </location>
</feature>
<reference evidence="3 5" key="3">
    <citation type="submission" date="2022-06" db="EMBL/GenBank/DDBJ databases">
        <title>Haloarcula sp. a new haloarchaeum isolate from saline soil.</title>
        <authorList>
            <person name="Strakova D."/>
            <person name="Galisteo C."/>
            <person name="Sanchez-Porro C."/>
            <person name="Ventosa A."/>
        </authorList>
    </citation>
    <scope>NUCLEOTIDE SEQUENCE [LARGE SCALE GENOMIC DNA]</scope>
    <source>
        <strain evidence="3 5">JCM 15760</strain>
    </source>
</reference>
<dbReference type="Proteomes" id="UP000656367">
    <property type="component" value="Unassembled WGS sequence"/>
</dbReference>
<proteinExistence type="predicted"/>
<reference evidence="2" key="2">
    <citation type="submission" date="2020-09" db="EMBL/GenBank/DDBJ databases">
        <authorList>
            <person name="Sun Q."/>
            <person name="Ohkuma M."/>
        </authorList>
    </citation>
    <scope>NUCLEOTIDE SEQUENCE</scope>
    <source>
        <strain evidence="2">JCM 15759</strain>
    </source>
</reference>
<feature type="transmembrane region" description="Helical" evidence="1">
    <location>
        <begin position="62"/>
        <end position="86"/>
    </location>
</feature>
<keyword evidence="1" id="KW-0812">Transmembrane</keyword>
<organism evidence="2 4">
    <name type="scientific">Haloarcula argentinensis</name>
    <dbReference type="NCBI Taxonomy" id="43776"/>
    <lineage>
        <taxon>Archaea</taxon>
        <taxon>Methanobacteriati</taxon>
        <taxon>Methanobacteriota</taxon>
        <taxon>Stenosarchaea group</taxon>
        <taxon>Halobacteria</taxon>
        <taxon>Halobacteriales</taxon>
        <taxon>Haloarculaceae</taxon>
        <taxon>Haloarcula</taxon>
    </lineage>
</organism>
<dbReference type="EMBL" id="JAMQCP010000001">
    <property type="protein sequence ID" value="MDS0252941.1"/>
    <property type="molecule type" value="Genomic_DNA"/>
</dbReference>
<protein>
    <submittedName>
        <fullName evidence="2">Uncharacterized protein</fullName>
    </submittedName>
</protein>
<evidence type="ECO:0000313" key="4">
    <source>
        <dbReference type="Proteomes" id="UP000656367"/>
    </source>
</evidence>
<sequence length="176" mass="19306">MNSKKISWGDVEKLKMVAVLGFIGAFLALVIPIEEWIETTGTWVFDVSLYGTDVAFNERQSLFIAILLSMMVVMADALSDAIYHLLMDVAPERLKNAISDSTKKGVLAIIKVTVVPIFLFLFTAGMIRFQVELHGGSFEMNRSNLMNLTAIISPHKVVLSTIAGATGYYLGEVANS</sequence>
<evidence type="ECO:0000256" key="1">
    <source>
        <dbReference type="SAM" id="Phobius"/>
    </source>
</evidence>
<comment type="caution">
    <text evidence="2">The sequence shown here is derived from an EMBL/GenBank/DDBJ whole genome shotgun (WGS) entry which is preliminary data.</text>
</comment>
<evidence type="ECO:0000313" key="5">
    <source>
        <dbReference type="Proteomes" id="UP001248536"/>
    </source>
</evidence>
<evidence type="ECO:0000313" key="2">
    <source>
        <dbReference type="EMBL" id="GGM28284.1"/>
    </source>
</evidence>
<reference evidence="2" key="1">
    <citation type="journal article" date="2014" name="Int. J. Syst. Evol. Microbiol.">
        <title>Complete genome sequence of Corynebacterium casei LMG S-19264T (=DSM 44701T), isolated from a smear-ripened cheese.</title>
        <authorList>
            <consortium name="US DOE Joint Genome Institute (JGI-PGF)"/>
            <person name="Walter F."/>
            <person name="Albersmeier A."/>
            <person name="Kalinowski J."/>
            <person name="Ruckert C."/>
        </authorList>
    </citation>
    <scope>NUCLEOTIDE SEQUENCE</scope>
    <source>
        <strain evidence="2">JCM 15759</strain>
    </source>
</reference>